<evidence type="ECO:0000256" key="1">
    <source>
        <dbReference type="ARBA" id="ARBA00005466"/>
    </source>
</evidence>
<feature type="domain" description="FAD-binding PCMH-type" evidence="3">
    <location>
        <begin position="84"/>
        <end position="269"/>
    </location>
</feature>
<organism evidence="4 5">
    <name type="scientific">Fusarium albosuccineum</name>
    <dbReference type="NCBI Taxonomy" id="1237068"/>
    <lineage>
        <taxon>Eukaryota</taxon>
        <taxon>Fungi</taxon>
        <taxon>Dikarya</taxon>
        <taxon>Ascomycota</taxon>
        <taxon>Pezizomycotina</taxon>
        <taxon>Sordariomycetes</taxon>
        <taxon>Hypocreomycetidae</taxon>
        <taxon>Hypocreales</taxon>
        <taxon>Nectriaceae</taxon>
        <taxon>Fusarium</taxon>
        <taxon>Fusarium decemcellulare species complex</taxon>
    </lineage>
</organism>
<name>A0A8H4PEQ8_9HYPO</name>
<dbReference type="InterPro" id="IPR016166">
    <property type="entry name" value="FAD-bd_PCMH"/>
</dbReference>
<dbReference type="Proteomes" id="UP000554235">
    <property type="component" value="Unassembled WGS sequence"/>
</dbReference>
<dbReference type="PANTHER" id="PTHR13878">
    <property type="entry name" value="GULONOLACTONE OXIDASE"/>
    <property type="match status" value="1"/>
</dbReference>
<sequence length="561" mass="60450">MPRATTLPSQTIASGPGHLHAIKPVGAVCHGSTYDAEACSAARKNQYSSVWRSANPAAVEWPNWEAWPEQGQSCYIDTEKSTPCGQGRVSLYSLQAQSPEDIQAGVRFAHKHNLRVAIRNTGHDFAGRSVAPESLQINTHLMTDKKVHKKFKPAGCNGTDEGLAVTVGAGVQLYDMYKWLGEHDVMVVGGSSHGVGITGGYIQGGGHSMLSAIGGMGSDNALEFTVVTADGRHVVANSYQNTDLFWALRGGGGGTWGVVTSVTVRAFKDPPMVTFSLTGGAPFGNESYWEAVERFHAFLPEFNDAGGNMYYWLMPDLKDPGLGHVSVITASGGFGNQSSKAAIDKLIKPLVKELSEITGTPFNYTSILSPKSAITYAETNKAPDKAGQRVILGSRIVTRDFLKSSEGPGKVTAALRSMRTYHGESVEGQNAIQGLVVAGPAVRANADKVDSALHPIWRKALLHIVLARGWDADATVAVQQEVQRNLTEVEVPILKSLEPGEGGGAYLNEADGYEENFQDSFWGSNYPRLYELKQKLDPENLFIVRRGVGSEDWDAEGLCRK</sequence>
<proteinExistence type="inferred from homology"/>
<dbReference type="InterPro" id="IPR036318">
    <property type="entry name" value="FAD-bd_PCMH-like_sf"/>
</dbReference>
<keyword evidence="2" id="KW-0560">Oxidoreductase</keyword>
<evidence type="ECO:0000313" key="5">
    <source>
        <dbReference type="Proteomes" id="UP000554235"/>
    </source>
</evidence>
<dbReference type="InterPro" id="IPR016169">
    <property type="entry name" value="FAD-bd_PCMH_sub2"/>
</dbReference>
<evidence type="ECO:0000313" key="4">
    <source>
        <dbReference type="EMBL" id="KAF4472924.1"/>
    </source>
</evidence>
<evidence type="ECO:0000259" key="3">
    <source>
        <dbReference type="PROSITE" id="PS51387"/>
    </source>
</evidence>
<dbReference type="Pfam" id="PF01565">
    <property type="entry name" value="FAD_binding_4"/>
    <property type="match status" value="1"/>
</dbReference>
<dbReference type="Pfam" id="PF08031">
    <property type="entry name" value="BBE"/>
    <property type="match status" value="1"/>
</dbReference>
<evidence type="ECO:0000256" key="2">
    <source>
        <dbReference type="ARBA" id="ARBA00023002"/>
    </source>
</evidence>
<accession>A0A8H4PEQ8</accession>
<comment type="caution">
    <text evidence="4">The sequence shown here is derived from an EMBL/GenBank/DDBJ whole genome shotgun (WGS) entry which is preliminary data.</text>
</comment>
<protein>
    <submittedName>
        <fullName evidence="4">FAD FMN-containing isoamyl alcohol oxidase</fullName>
    </submittedName>
</protein>
<comment type="similarity">
    <text evidence="1">Belongs to the oxygen-dependent FAD-linked oxidoreductase family.</text>
</comment>
<dbReference type="InterPro" id="IPR006094">
    <property type="entry name" value="Oxid_FAD_bind_N"/>
</dbReference>
<dbReference type="Gene3D" id="3.30.465.10">
    <property type="match status" value="2"/>
</dbReference>
<dbReference type="AlphaFoldDB" id="A0A8H4PEQ8"/>
<gene>
    <name evidence="4" type="ORF">FALBO_187</name>
</gene>
<dbReference type="PANTHER" id="PTHR13878:SF155">
    <property type="entry name" value="ALCOHOL OXIDASE, PUTATIVE (AFU_ORTHOLOGUE AFUA_4G00430)-RELATED"/>
    <property type="match status" value="1"/>
</dbReference>
<reference evidence="4 5" key="1">
    <citation type="submission" date="2020-01" db="EMBL/GenBank/DDBJ databases">
        <title>Identification and distribution of gene clusters putatively required for synthesis of sphingolipid metabolism inhibitors in phylogenetically diverse species of the filamentous fungus Fusarium.</title>
        <authorList>
            <person name="Kim H.-S."/>
            <person name="Busman M."/>
            <person name="Brown D.W."/>
            <person name="Divon H."/>
            <person name="Uhlig S."/>
            <person name="Proctor R.H."/>
        </authorList>
    </citation>
    <scope>NUCLEOTIDE SEQUENCE [LARGE SCALE GENOMIC DNA]</scope>
    <source>
        <strain evidence="4 5">NRRL 20459</strain>
    </source>
</reference>
<dbReference type="InterPro" id="IPR050432">
    <property type="entry name" value="FAD-linked_Oxidoreductases_BP"/>
</dbReference>
<dbReference type="GO" id="GO:0071949">
    <property type="term" value="F:FAD binding"/>
    <property type="evidence" value="ECO:0007669"/>
    <property type="project" value="InterPro"/>
</dbReference>
<dbReference type="PROSITE" id="PS51387">
    <property type="entry name" value="FAD_PCMH"/>
    <property type="match status" value="1"/>
</dbReference>
<dbReference type="SUPFAM" id="SSF56176">
    <property type="entry name" value="FAD-binding/transporter-associated domain-like"/>
    <property type="match status" value="1"/>
</dbReference>
<dbReference type="EMBL" id="JAADYS010000021">
    <property type="protein sequence ID" value="KAF4472924.1"/>
    <property type="molecule type" value="Genomic_DNA"/>
</dbReference>
<dbReference type="InterPro" id="IPR012951">
    <property type="entry name" value="BBE"/>
</dbReference>
<keyword evidence="5" id="KW-1185">Reference proteome</keyword>
<dbReference type="OrthoDB" id="9983560at2759"/>
<dbReference type="GO" id="GO:0016491">
    <property type="term" value="F:oxidoreductase activity"/>
    <property type="evidence" value="ECO:0007669"/>
    <property type="project" value="UniProtKB-KW"/>
</dbReference>